<evidence type="ECO:0000313" key="2">
    <source>
        <dbReference type="EMBL" id="OAD22275.1"/>
    </source>
</evidence>
<keyword evidence="3" id="KW-1185">Reference proteome</keyword>
<dbReference type="Gene3D" id="3.90.550.10">
    <property type="entry name" value="Spore Coat Polysaccharide Biosynthesis Protein SpsA, Chain A"/>
    <property type="match status" value="1"/>
</dbReference>
<dbReference type="AlphaFoldDB" id="A0A176S2N7"/>
<comment type="caution">
    <text evidence="2">The sequence shown here is derived from an EMBL/GenBank/DDBJ whole genome shotgun (WGS) entry which is preliminary data.</text>
</comment>
<sequence length="401" mass="47519">MVKNSKKESILFKPVIVVIAYNRPSSLDRILTSISNASYPNDSVRLIISIDRNDKDINNNKVFEMANKYNWEHGEKEIIFQEENLGLRKHIIKCGDLLNQFDSLIMLEDDLFVSPYFYRYSIEALEFYKNHSYVGGIALYNYSFNETARLPFTPIDDGNDSYFLQLPCSWGQVWTSGQWKLFKKWYDQKPSISENNAIPKNIIAWPESSWKKYFTKYLIDNNKFFVYPRYSLTTNFSDEGGFHIKQSTTLFQVPILNNNKNFKFVDINDSLAVYDVYCEILPEKLNRLTSLLKVYNFECDLYGTKEIDKIQLPYIVTTQNYGMQIEKSFGLKMKPHEMNVIYNIEGDRIFLIKRENVIKKYNSLNRLLYLSEYFYTKMTKKTILLMIEKIIQTIIKKVRFW</sequence>
<accession>A0A176S2N7</accession>
<dbReference type="Proteomes" id="UP000076962">
    <property type="component" value="Unassembled WGS sequence"/>
</dbReference>
<dbReference type="SUPFAM" id="SSF53448">
    <property type="entry name" value="Nucleotide-diphospho-sugar transferases"/>
    <property type="match status" value="1"/>
</dbReference>
<feature type="domain" description="Glycosyltransferase 2-like" evidence="1">
    <location>
        <begin position="16"/>
        <end position="151"/>
    </location>
</feature>
<dbReference type="PATRIC" id="fig|1003181.4.peg.2650"/>
<proteinExistence type="predicted"/>
<organism evidence="2 3">
    <name type="scientific">Candidatus Thiomargarita nelsonii</name>
    <dbReference type="NCBI Taxonomy" id="1003181"/>
    <lineage>
        <taxon>Bacteria</taxon>
        <taxon>Pseudomonadati</taxon>
        <taxon>Pseudomonadota</taxon>
        <taxon>Gammaproteobacteria</taxon>
        <taxon>Thiotrichales</taxon>
        <taxon>Thiotrichaceae</taxon>
        <taxon>Thiomargarita</taxon>
    </lineage>
</organism>
<dbReference type="CDD" id="cd00761">
    <property type="entry name" value="Glyco_tranf_GTA_type"/>
    <property type="match status" value="1"/>
</dbReference>
<dbReference type="EMBL" id="LUTY01001056">
    <property type="protein sequence ID" value="OAD22275.1"/>
    <property type="molecule type" value="Genomic_DNA"/>
</dbReference>
<dbReference type="PANTHER" id="PTHR33604:SF3">
    <property type="entry name" value="OSJNBA0004B13.7 PROTEIN"/>
    <property type="match status" value="1"/>
</dbReference>
<protein>
    <recommendedName>
        <fullName evidence="1">Glycosyltransferase 2-like domain-containing protein</fullName>
    </recommendedName>
</protein>
<dbReference type="Pfam" id="PF00535">
    <property type="entry name" value="Glycos_transf_2"/>
    <property type="match status" value="1"/>
</dbReference>
<reference evidence="2 3" key="1">
    <citation type="submission" date="2016-05" db="EMBL/GenBank/DDBJ databases">
        <title>Single-cell genome of chain-forming Candidatus Thiomargarita nelsonii and comparison to other large sulfur-oxidizing bacteria.</title>
        <authorList>
            <person name="Winkel M."/>
            <person name="Salman V."/>
            <person name="Woyke T."/>
            <person name="Schulz-Vogt H."/>
            <person name="Richter M."/>
            <person name="Flood B."/>
            <person name="Bailey J."/>
            <person name="Amann R."/>
            <person name="Mussmann M."/>
        </authorList>
    </citation>
    <scope>NUCLEOTIDE SEQUENCE [LARGE SCALE GENOMIC DNA]</scope>
    <source>
        <strain evidence="2 3">THI036</strain>
    </source>
</reference>
<evidence type="ECO:0000313" key="3">
    <source>
        <dbReference type="Proteomes" id="UP000076962"/>
    </source>
</evidence>
<evidence type="ECO:0000259" key="1">
    <source>
        <dbReference type="Pfam" id="PF00535"/>
    </source>
</evidence>
<dbReference type="InterPro" id="IPR001173">
    <property type="entry name" value="Glyco_trans_2-like"/>
</dbReference>
<dbReference type="PANTHER" id="PTHR33604">
    <property type="entry name" value="OSJNBA0004B13.7 PROTEIN"/>
    <property type="match status" value="1"/>
</dbReference>
<dbReference type="InterPro" id="IPR029044">
    <property type="entry name" value="Nucleotide-diphossugar_trans"/>
</dbReference>
<name>A0A176S2N7_9GAMM</name>
<gene>
    <name evidence="2" type="ORF">THIOM_001928</name>
</gene>